<dbReference type="Proteomes" id="UP000812270">
    <property type="component" value="Unassembled WGS sequence"/>
</dbReference>
<dbReference type="CDD" id="cd02966">
    <property type="entry name" value="TlpA_like_family"/>
    <property type="match status" value="1"/>
</dbReference>
<evidence type="ECO:0000313" key="3">
    <source>
        <dbReference type="EMBL" id="MBV4360399.1"/>
    </source>
</evidence>
<feature type="signal peptide" evidence="1">
    <location>
        <begin position="1"/>
        <end position="25"/>
    </location>
</feature>
<dbReference type="PANTHER" id="PTHR42852:SF13">
    <property type="entry name" value="PROTEIN DIPZ"/>
    <property type="match status" value="1"/>
</dbReference>
<proteinExistence type="predicted"/>
<evidence type="ECO:0000259" key="2">
    <source>
        <dbReference type="PROSITE" id="PS51352"/>
    </source>
</evidence>
<name>A0A9E2SER1_9BACT</name>
<keyword evidence="1" id="KW-0732">Signal</keyword>
<dbReference type="InterPro" id="IPR000866">
    <property type="entry name" value="AhpC/TSA"/>
</dbReference>
<dbReference type="AlphaFoldDB" id="A0A9E2SER1"/>
<comment type="caution">
    <text evidence="3">The sequence shown here is derived from an EMBL/GenBank/DDBJ whole genome shotgun (WGS) entry which is preliminary data.</text>
</comment>
<dbReference type="Pfam" id="PF00578">
    <property type="entry name" value="AhpC-TSA"/>
    <property type="match status" value="1"/>
</dbReference>
<feature type="chain" id="PRO_5038440157" evidence="1">
    <location>
        <begin position="26"/>
        <end position="521"/>
    </location>
</feature>
<dbReference type="InterPro" id="IPR050553">
    <property type="entry name" value="Thioredoxin_ResA/DsbE_sf"/>
</dbReference>
<sequence>MKKKFINILPAFGLFILTTQGNAYAQTAKQETVVAAKDIPALKAAIEANPNSLEAHEAYFKAINFGKLSEGEQKEVVLQYEDWMKKFPTSAAVPYALGHAYANMESPKAKPYLLKATEIDPKFDKAYFDLWIDGERWGDFKLSREYLAKAAKADPKNADYAFYYANGFADGDFKKYKEMNLQVAKDFPGTNRGGQALYWLAYHATDPKEKIAIFEQLKRDFPADKNNWSASGMSAYYDFLLGTDPAKALTLAESMSAIQEANSQGKKMWDQNVVVTKSIVQANEFLAKGNGTEALAVLKNVPAPVRGLEKEDMVLLKAKAMDASGKSQDAYQYVLLRTAKEPTAKLQQGLANYGNKLNKSKTVVNNDVQFVRDTAGKQAPNFTLENYFTGSNSSLSDYKGKVVLLTYWFPGCGPCRGEFPHFENVVKKFKKRNDFVYLAINIAPEQDDYVLPFVKSSGYSFTPLKDNKNWQKGVLDNRGAAPTNFLIDQNGKIIFFNFRTDEKNEQSLEMMINSMLEKKSA</sequence>
<organism evidence="3 4">
    <name type="scientific">Pinibacter aurantiacus</name>
    <dbReference type="NCBI Taxonomy" id="2851599"/>
    <lineage>
        <taxon>Bacteria</taxon>
        <taxon>Pseudomonadati</taxon>
        <taxon>Bacteroidota</taxon>
        <taxon>Chitinophagia</taxon>
        <taxon>Chitinophagales</taxon>
        <taxon>Chitinophagaceae</taxon>
        <taxon>Pinibacter</taxon>
    </lineage>
</organism>
<dbReference type="GO" id="GO:0016209">
    <property type="term" value="F:antioxidant activity"/>
    <property type="evidence" value="ECO:0007669"/>
    <property type="project" value="InterPro"/>
</dbReference>
<gene>
    <name evidence="3" type="ORF">KTO63_24760</name>
</gene>
<accession>A0A9E2SER1</accession>
<dbReference type="GO" id="GO:0016491">
    <property type="term" value="F:oxidoreductase activity"/>
    <property type="evidence" value="ECO:0007669"/>
    <property type="project" value="InterPro"/>
</dbReference>
<dbReference type="RefSeq" id="WP_217794739.1">
    <property type="nucleotide sequence ID" value="NZ_JAHSPG010000018.1"/>
</dbReference>
<reference evidence="3" key="1">
    <citation type="submission" date="2021-06" db="EMBL/GenBank/DDBJ databases">
        <authorList>
            <person name="Huq M.A."/>
        </authorList>
    </citation>
    <scope>NUCLEOTIDE SEQUENCE</scope>
    <source>
        <strain evidence="3">MAH-26</strain>
    </source>
</reference>
<dbReference type="PROSITE" id="PS51352">
    <property type="entry name" value="THIOREDOXIN_2"/>
    <property type="match status" value="1"/>
</dbReference>
<feature type="domain" description="Thioredoxin" evidence="2">
    <location>
        <begin position="373"/>
        <end position="517"/>
    </location>
</feature>
<dbReference type="PROSITE" id="PS00194">
    <property type="entry name" value="THIOREDOXIN_1"/>
    <property type="match status" value="1"/>
</dbReference>
<evidence type="ECO:0000256" key="1">
    <source>
        <dbReference type="SAM" id="SignalP"/>
    </source>
</evidence>
<dbReference type="InterPro" id="IPR017937">
    <property type="entry name" value="Thioredoxin_CS"/>
</dbReference>
<protein>
    <submittedName>
        <fullName evidence="3">Redoxin domain-containing protein</fullName>
    </submittedName>
</protein>
<dbReference type="EMBL" id="JAHSPG010000018">
    <property type="protein sequence ID" value="MBV4360399.1"/>
    <property type="molecule type" value="Genomic_DNA"/>
</dbReference>
<evidence type="ECO:0000313" key="4">
    <source>
        <dbReference type="Proteomes" id="UP000812270"/>
    </source>
</evidence>
<dbReference type="PANTHER" id="PTHR42852">
    <property type="entry name" value="THIOL:DISULFIDE INTERCHANGE PROTEIN DSBE"/>
    <property type="match status" value="1"/>
</dbReference>
<dbReference type="InterPro" id="IPR013766">
    <property type="entry name" value="Thioredoxin_domain"/>
</dbReference>
<keyword evidence="4" id="KW-1185">Reference proteome</keyword>